<evidence type="ECO:0000313" key="3">
    <source>
        <dbReference type="EMBL" id="DAZ95964.1"/>
    </source>
</evidence>
<sequence>MRSSKAKEETGVKRLPARASRGTRINKLIGEEAEADETFWGQDVWRDEEDDEDYSTEEEEEDTVDADFDDEERPDEDVHDEEEEETGRRSSARTNRQKRKVYQEPKKPVKKAKLVVEDQAGDDGEPQQLENQRRPSQTFEYEAPTVRRSTARRTSASSELRKRTIEEAARQALKAKKPVAQKNPTRLTQAELLREAVRTEVENTQSLNQLEQLEEEKKMETIAPKAPFTGQMVRYHSRIGEPKTITFLNTDEFPAIFNQPKPKKPHQRTPRAAATEQSTLSASPSASEKPQPNAS</sequence>
<feature type="region of interest" description="Disordered" evidence="1">
    <location>
        <begin position="1"/>
        <end position="163"/>
    </location>
</feature>
<gene>
    <name evidence="3" type="ORF">N0F65_009265</name>
</gene>
<dbReference type="GO" id="GO:0005634">
    <property type="term" value="C:nucleus"/>
    <property type="evidence" value="ECO:0007669"/>
    <property type="project" value="TreeGrafter"/>
</dbReference>
<dbReference type="AlphaFoldDB" id="A0AAV2YRD6"/>
<protein>
    <recommendedName>
        <fullName evidence="2">Vps72/YL1 N-terminal domain-containing protein</fullName>
    </recommendedName>
</protein>
<keyword evidence="4" id="KW-1185">Reference proteome</keyword>
<evidence type="ECO:0000256" key="1">
    <source>
        <dbReference type="SAM" id="MobiDB-lite"/>
    </source>
</evidence>
<feature type="compositionally biased region" description="Basic and acidic residues" evidence="1">
    <location>
        <begin position="1"/>
        <end position="12"/>
    </location>
</feature>
<feature type="compositionally biased region" description="Polar residues" evidence="1">
    <location>
        <begin position="128"/>
        <end position="139"/>
    </location>
</feature>
<dbReference type="Pfam" id="PF05764">
    <property type="entry name" value="YL1"/>
    <property type="match status" value="1"/>
</dbReference>
<dbReference type="InterPro" id="IPR046757">
    <property type="entry name" value="YL1_N"/>
</dbReference>
<evidence type="ECO:0000313" key="4">
    <source>
        <dbReference type="Proteomes" id="UP001146120"/>
    </source>
</evidence>
<organism evidence="3 4">
    <name type="scientific">Lagenidium giganteum</name>
    <dbReference type="NCBI Taxonomy" id="4803"/>
    <lineage>
        <taxon>Eukaryota</taxon>
        <taxon>Sar</taxon>
        <taxon>Stramenopiles</taxon>
        <taxon>Oomycota</taxon>
        <taxon>Peronosporomycetes</taxon>
        <taxon>Pythiales</taxon>
        <taxon>Pythiaceae</taxon>
    </lineage>
</organism>
<evidence type="ECO:0000259" key="2">
    <source>
        <dbReference type="Pfam" id="PF05764"/>
    </source>
</evidence>
<reference evidence="3" key="2">
    <citation type="journal article" date="2023" name="Microbiol Resour">
        <title>Decontamination and Annotation of the Draft Genome Sequence of the Oomycete Lagenidium giganteum ARSEF 373.</title>
        <authorList>
            <person name="Morgan W.R."/>
            <person name="Tartar A."/>
        </authorList>
    </citation>
    <scope>NUCLEOTIDE SEQUENCE</scope>
    <source>
        <strain evidence="3">ARSEF 373</strain>
    </source>
</reference>
<reference evidence="3" key="1">
    <citation type="submission" date="2022-11" db="EMBL/GenBank/DDBJ databases">
        <authorList>
            <person name="Morgan W.R."/>
            <person name="Tartar A."/>
        </authorList>
    </citation>
    <scope>NUCLEOTIDE SEQUENCE</scope>
    <source>
        <strain evidence="3">ARSEF 373</strain>
    </source>
</reference>
<name>A0AAV2YRD6_9STRA</name>
<dbReference type="Proteomes" id="UP001146120">
    <property type="component" value="Unassembled WGS sequence"/>
</dbReference>
<dbReference type="PANTHER" id="PTHR13275">
    <property type="entry name" value="YL-1 PROTEIN TRANSCRIPTION FACTOR-LIKE 1"/>
    <property type="match status" value="1"/>
</dbReference>
<dbReference type="EMBL" id="DAKRPA010000182">
    <property type="protein sequence ID" value="DAZ95964.1"/>
    <property type="molecule type" value="Genomic_DNA"/>
</dbReference>
<comment type="caution">
    <text evidence="3">The sequence shown here is derived from an EMBL/GenBank/DDBJ whole genome shotgun (WGS) entry which is preliminary data.</text>
</comment>
<proteinExistence type="predicted"/>
<feature type="compositionally biased region" description="Polar residues" evidence="1">
    <location>
        <begin position="275"/>
        <end position="295"/>
    </location>
</feature>
<feature type="compositionally biased region" description="Acidic residues" evidence="1">
    <location>
        <begin position="46"/>
        <end position="85"/>
    </location>
</feature>
<feature type="compositionally biased region" description="Low complexity" evidence="1">
    <location>
        <begin position="202"/>
        <end position="211"/>
    </location>
</feature>
<feature type="domain" description="Vps72/YL1 N-terminal" evidence="2">
    <location>
        <begin position="16"/>
        <end position="237"/>
    </location>
</feature>
<accession>A0AAV2YRD6</accession>
<feature type="region of interest" description="Disordered" evidence="1">
    <location>
        <begin position="253"/>
        <end position="295"/>
    </location>
</feature>
<feature type="region of interest" description="Disordered" evidence="1">
    <location>
        <begin position="201"/>
        <end position="225"/>
    </location>
</feature>
<dbReference type="PANTHER" id="PTHR13275:SF4">
    <property type="entry name" value="VACUOLAR PROTEIN SORTING-ASSOCIATED PROTEIN 72 HOMOLOG"/>
    <property type="match status" value="1"/>
</dbReference>